<dbReference type="InterPro" id="IPR000843">
    <property type="entry name" value="HTH_LacI"/>
</dbReference>
<keyword evidence="6" id="KW-1185">Reference proteome</keyword>
<dbReference type="PROSITE" id="PS00356">
    <property type="entry name" value="HTH_LACI_1"/>
    <property type="match status" value="1"/>
</dbReference>
<organism evidence="5 6">
    <name type="scientific">Marisediminicola antarctica</name>
    <dbReference type="NCBI Taxonomy" id="674079"/>
    <lineage>
        <taxon>Bacteria</taxon>
        <taxon>Bacillati</taxon>
        <taxon>Actinomycetota</taxon>
        <taxon>Actinomycetes</taxon>
        <taxon>Micrococcales</taxon>
        <taxon>Microbacteriaceae</taxon>
        <taxon>Marisediminicola</taxon>
    </lineage>
</organism>
<dbReference type="SUPFAM" id="SSF53822">
    <property type="entry name" value="Periplasmic binding protein-like I"/>
    <property type="match status" value="1"/>
</dbReference>
<dbReference type="GO" id="GO:0000976">
    <property type="term" value="F:transcription cis-regulatory region binding"/>
    <property type="evidence" value="ECO:0007669"/>
    <property type="project" value="TreeGrafter"/>
</dbReference>
<dbReference type="SUPFAM" id="SSF47413">
    <property type="entry name" value="lambda repressor-like DNA-binding domains"/>
    <property type="match status" value="1"/>
</dbReference>
<evidence type="ECO:0000313" key="6">
    <source>
        <dbReference type="Proteomes" id="UP000464507"/>
    </source>
</evidence>
<sequence>MANITDVAKLAGVSHQTVSRVLNDAAVRPATRARVDAAIRELNYRPSSAARALVTRKSNAIGLIATGAPLYGPSSTMLAFNEAARSAGYQVTIASMTSVDRTAMVSAVEVLLRQRVEALVLIVADVAAFDAIEGLEIGVPLVTAESSGREGFLSVSIDQFAGARLAVRHLVELGHRRILHARGPDWSVDAAERERGWRAELEASGLPVTPPLVGSWLANSGYAIGTELTRTGAVGARAATAIFSANDQMAIGLLHALADAGLRVPRDVSVVGFDDIPESVHYSPPLTTVRQDFADLGARMMETLLQVLDGRPPFEPVHATPELIVRASTAPVIPLPNREVNA</sequence>
<dbReference type="Gene3D" id="1.10.260.40">
    <property type="entry name" value="lambda repressor-like DNA-binding domains"/>
    <property type="match status" value="1"/>
</dbReference>
<dbReference type="PANTHER" id="PTHR30146">
    <property type="entry name" value="LACI-RELATED TRANSCRIPTIONAL REPRESSOR"/>
    <property type="match status" value="1"/>
</dbReference>
<reference evidence="5 6" key="1">
    <citation type="submission" date="2016-09" db="EMBL/GenBank/DDBJ databases">
        <title>Complete genome sequence of microbes from the polar regions.</title>
        <authorList>
            <person name="Liao L."/>
            <person name="Chen B."/>
        </authorList>
    </citation>
    <scope>NUCLEOTIDE SEQUENCE [LARGE SCALE GENOMIC DNA]</scope>
    <source>
        <strain evidence="5 6">ZS314</strain>
    </source>
</reference>
<keyword evidence="3" id="KW-0804">Transcription</keyword>
<dbReference type="PROSITE" id="PS50932">
    <property type="entry name" value="HTH_LACI_2"/>
    <property type="match status" value="1"/>
</dbReference>
<gene>
    <name evidence="5" type="ORF">BHD05_00580</name>
</gene>
<feature type="domain" description="HTH lacI-type" evidence="4">
    <location>
        <begin position="2"/>
        <end position="55"/>
    </location>
</feature>
<evidence type="ECO:0000256" key="3">
    <source>
        <dbReference type="ARBA" id="ARBA00023163"/>
    </source>
</evidence>
<dbReference type="Pfam" id="PF13377">
    <property type="entry name" value="Peripla_BP_3"/>
    <property type="match status" value="1"/>
</dbReference>
<dbReference type="CDD" id="cd01574">
    <property type="entry name" value="PBP1_LacI"/>
    <property type="match status" value="1"/>
</dbReference>
<dbReference type="Proteomes" id="UP000464507">
    <property type="component" value="Chromosome"/>
</dbReference>
<evidence type="ECO:0000256" key="2">
    <source>
        <dbReference type="ARBA" id="ARBA00023125"/>
    </source>
</evidence>
<protein>
    <recommendedName>
        <fullName evidence="4">HTH lacI-type domain-containing protein</fullName>
    </recommendedName>
</protein>
<dbReference type="OrthoDB" id="9785139at2"/>
<dbReference type="EMBL" id="CP017146">
    <property type="protein sequence ID" value="QHO68359.1"/>
    <property type="molecule type" value="Genomic_DNA"/>
</dbReference>
<dbReference type="KEGG" id="mant:BHD05_00580"/>
<evidence type="ECO:0000313" key="5">
    <source>
        <dbReference type="EMBL" id="QHO68359.1"/>
    </source>
</evidence>
<name>A0A7L5AJ99_9MICO</name>
<dbReference type="InterPro" id="IPR046335">
    <property type="entry name" value="LacI/GalR-like_sensor"/>
</dbReference>
<dbReference type="InterPro" id="IPR010982">
    <property type="entry name" value="Lambda_DNA-bd_dom_sf"/>
</dbReference>
<dbReference type="PANTHER" id="PTHR30146:SF109">
    <property type="entry name" value="HTH-TYPE TRANSCRIPTIONAL REGULATOR GALS"/>
    <property type="match status" value="1"/>
</dbReference>
<dbReference type="CDD" id="cd01392">
    <property type="entry name" value="HTH_LacI"/>
    <property type="match status" value="1"/>
</dbReference>
<dbReference type="SMART" id="SM00354">
    <property type="entry name" value="HTH_LACI"/>
    <property type="match status" value="1"/>
</dbReference>
<dbReference type="RefSeq" id="WP_161884715.1">
    <property type="nucleotide sequence ID" value="NZ_CP017146.1"/>
</dbReference>
<dbReference type="Pfam" id="PF00356">
    <property type="entry name" value="LacI"/>
    <property type="match status" value="1"/>
</dbReference>
<keyword evidence="2" id="KW-0238">DNA-binding</keyword>
<dbReference type="Gene3D" id="3.40.50.2300">
    <property type="match status" value="2"/>
</dbReference>
<proteinExistence type="predicted"/>
<evidence type="ECO:0000256" key="1">
    <source>
        <dbReference type="ARBA" id="ARBA00023015"/>
    </source>
</evidence>
<evidence type="ECO:0000259" key="4">
    <source>
        <dbReference type="PROSITE" id="PS50932"/>
    </source>
</evidence>
<keyword evidence="1" id="KW-0805">Transcription regulation</keyword>
<dbReference type="GO" id="GO:0003700">
    <property type="term" value="F:DNA-binding transcription factor activity"/>
    <property type="evidence" value="ECO:0007669"/>
    <property type="project" value="TreeGrafter"/>
</dbReference>
<dbReference type="InterPro" id="IPR028082">
    <property type="entry name" value="Peripla_BP_I"/>
</dbReference>
<dbReference type="PRINTS" id="PR00036">
    <property type="entry name" value="HTHLACI"/>
</dbReference>
<dbReference type="AlphaFoldDB" id="A0A7L5AJ99"/>
<accession>A0A7L5AJ99</accession>